<accession>A0A150WQE1</accession>
<dbReference type="SUPFAM" id="SSF56214">
    <property type="entry name" value="4'-phosphopantetheinyl transferase"/>
    <property type="match status" value="1"/>
</dbReference>
<keyword evidence="1" id="KW-0808">Transferase</keyword>
<protein>
    <recommendedName>
        <fullName evidence="2">4'-phosphopantetheinyl transferase domain-containing protein</fullName>
    </recommendedName>
</protein>
<evidence type="ECO:0000259" key="2">
    <source>
        <dbReference type="Pfam" id="PF01648"/>
    </source>
</evidence>
<dbReference type="Gene3D" id="3.90.470.20">
    <property type="entry name" value="4'-phosphopantetheinyl transferase domain"/>
    <property type="match status" value="2"/>
</dbReference>
<dbReference type="GO" id="GO:0008897">
    <property type="term" value="F:holo-[acyl-carrier-protein] synthase activity"/>
    <property type="evidence" value="ECO:0007669"/>
    <property type="project" value="InterPro"/>
</dbReference>
<organism evidence="3 4">
    <name type="scientific">Bdellovibrio bacteriovorus</name>
    <dbReference type="NCBI Taxonomy" id="959"/>
    <lineage>
        <taxon>Bacteria</taxon>
        <taxon>Pseudomonadati</taxon>
        <taxon>Bdellovibrionota</taxon>
        <taxon>Bdellovibrionia</taxon>
        <taxon>Bdellovibrionales</taxon>
        <taxon>Pseudobdellovibrionaceae</taxon>
        <taxon>Bdellovibrio</taxon>
    </lineage>
</organism>
<dbReference type="EMBL" id="LUKE01000001">
    <property type="protein sequence ID" value="KYG66527.1"/>
    <property type="molecule type" value="Genomic_DNA"/>
</dbReference>
<gene>
    <name evidence="3" type="ORF">AZI86_05640</name>
</gene>
<evidence type="ECO:0000313" key="4">
    <source>
        <dbReference type="Proteomes" id="UP000075320"/>
    </source>
</evidence>
<dbReference type="AlphaFoldDB" id="A0A150WQE1"/>
<reference evidence="3 4" key="1">
    <citation type="submission" date="2016-03" db="EMBL/GenBank/DDBJ databases">
        <authorList>
            <person name="Ploux O."/>
        </authorList>
    </citation>
    <scope>NUCLEOTIDE SEQUENCE [LARGE SCALE GENOMIC DNA]</scope>
    <source>
        <strain evidence="3 4">R0</strain>
    </source>
</reference>
<dbReference type="Proteomes" id="UP000075320">
    <property type="component" value="Unassembled WGS sequence"/>
</dbReference>
<sequence>MNDLNSFLESAKKILQDDSLSFIAKDIWGSQNSSHRELLHNEVAKIKNLNPGLHTSISHSEGMGVLVYSKQPVGVDVELTSRVLERIAARVSSKEDVTNAPSPASLWTAKEACFKALKTFNQPSVISQISIGDWEKIDSQTETCRLMNPQSFDSPSENRGVVIHTKHHTCSFFIFRT</sequence>
<comment type="caution">
    <text evidence="3">The sequence shown here is derived from an EMBL/GenBank/DDBJ whole genome shotgun (WGS) entry which is preliminary data.</text>
</comment>
<keyword evidence="4" id="KW-1185">Reference proteome</keyword>
<feature type="domain" description="4'-phosphopantetheinyl transferase" evidence="2">
    <location>
        <begin position="72"/>
        <end position="142"/>
    </location>
</feature>
<dbReference type="OrthoDB" id="5292454at2"/>
<name>A0A150WQE1_BDEBC</name>
<dbReference type="RefSeq" id="WP_061834091.1">
    <property type="nucleotide sequence ID" value="NZ_LUKE01000001.1"/>
</dbReference>
<evidence type="ECO:0000256" key="1">
    <source>
        <dbReference type="ARBA" id="ARBA00022679"/>
    </source>
</evidence>
<dbReference type="InterPro" id="IPR008278">
    <property type="entry name" value="4-PPantetheinyl_Trfase_dom"/>
</dbReference>
<dbReference type="InterPro" id="IPR037143">
    <property type="entry name" value="4-PPantetheinyl_Trfase_dom_sf"/>
</dbReference>
<evidence type="ECO:0000313" key="3">
    <source>
        <dbReference type="EMBL" id="KYG66527.1"/>
    </source>
</evidence>
<proteinExistence type="predicted"/>
<dbReference type="Pfam" id="PF01648">
    <property type="entry name" value="ACPS"/>
    <property type="match status" value="1"/>
</dbReference>
<dbReference type="GO" id="GO:0000287">
    <property type="term" value="F:magnesium ion binding"/>
    <property type="evidence" value="ECO:0007669"/>
    <property type="project" value="InterPro"/>
</dbReference>